<dbReference type="EMBL" id="CAJNXB010000247">
    <property type="protein sequence ID" value="CAF3040181.1"/>
    <property type="molecule type" value="Genomic_DNA"/>
</dbReference>
<dbReference type="OrthoDB" id="10133989at2759"/>
<reference evidence="2" key="1">
    <citation type="submission" date="2021-02" db="EMBL/GenBank/DDBJ databases">
        <authorList>
            <person name="Nowell W R."/>
        </authorList>
    </citation>
    <scope>NUCLEOTIDE SEQUENCE</scope>
</reference>
<evidence type="ECO:0000313" key="3">
    <source>
        <dbReference type="Proteomes" id="UP000663825"/>
    </source>
</evidence>
<dbReference type="InterPro" id="IPR038189">
    <property type="entry name" value="Cdc37_Hsp90-bd_sf"/>
</dbReference>
<organism evidence="2 3">
    <name type="scientific">Rotaria socialis</name>
    <dbReference type="NCBI Taxonomy" id="392032"/>
    <lineage>
        <taxon>Eukaryota</taxon>
        <taxon>Metazoa</taxon>
        <taxon>Spiralia</taxon>
        <taxon>Gnathifera</taxon>
        <taxon>Rotifera</taxon>
        <taxon>Eurotatoria</taxon>
        <taxon>Bdelloidea</taxon>
        <taxon>Philodinida</taxon>
        <taxon>Philodinidae</taxon>
        <taxon>Rotaria</taxon>
    </lineage>
</organism>
<evidence type="ECO:0000313" key="2">
    <source>
        <dbReference type="EMBL" id="CAF3040181.1"/>
    </source>
</evidence>
<dbReference type="Proteomes" id="UP000663825">
    <property type="component" value="Unassembled WGS sequence"/>
</dbReference>
<dbReference type="Gene3D" id="1.20.58.610">
    <property type="entry name" value="Cdc37, Hsp90 binding domain"/>
    <property type="match status" value="1"/>
</dbReference>
<feature type="compositionally biased region" description="Basic and acidic residues" evidence="1">
    <location>
        <begin position="120"/>
        <end position="136"/>
    </location>
</feature>
<name>A0A817MDL7_9BILA</name>
<proteinExistence type="predicted"/>
<protein>
    <submittedName>
        <fullName evidence="2">Uncharacterized protein</fullName>
    </submittedName>
</protein>
<dbReference type="AlphaFoldDB" id="A0A817MDL7"/>
<dbReference type="SUPFAM" id="SSF101391">
    <property type="entry name" value="Hsp90 co-chaperone CDC37"/>
    <property type="match status" value="1"/>
</dbReference>
<accession>A0A817MDL7</accession>
<feature type="region of interest" description="Disordered" evidence="1">
    <location>
        <begin position="104"/>
        <end position="136"/>
    </location>
</feature>
<gene>
    <name evidence="2" type="ORF">TIS948_LOCUS3478</name>
</gene>
<evidence type="ECO:0000256" key="1">
    <source>
        <dbReference type="SAM" id="MobiDB-lite"/>
    </source>
</evidence>
<comment type="caution">
    <text evidence="2">The sequence shown here is derived from an EMBL/GenBank/DDBJ whole genome shotgun (WGS) entry which is preliminary data.</text>
</comment>
<sequence length="136" mass="16141">MLVQTVGMIVLRIVQQNKLNLEKYEKCLDFDKSQQILEENIVLVCQEAYDYLVRWSINIAMNDDYVGGTIEECTKAFFRRLLTDGQYREDFRDEHHMLEQHITKRAQQQNGTVEAECDDEAKAKNDQEEFREDEKD</sequence>